<dbReference type="SMART" id="SM00507">
    <property type="entry name" value="HNHc"/>
    <property type="match status" value="1"/>
</dbReference>
<reference evidence="3" key="1">
    <citation type="journal article" date="2019" name="Int. J. Syst. Evol. Microbiol.">
        <title>The Global Catalogue of Microorganisms (GCM) 10K type strain sequencing project: providing services to taxonomists for standard genome sequencing and annotation.</title>
        <authorList>
            <consortium name="The Broad Institute Genomics Platform"/>
            <consortium name="The Broad Institute Genome Sequencing Center for Infectious Disease"/>
            <person name="Wu L."/>
            <person name="Ma J."/>
        </authorList>
    </citation>
    <scope>NUCLEOTIDE SEQUENCE [LARGE SCALE GENOMIC DNA]</scope>
    <source>
        <strain evidence="3">KCTC 42953</strain>
    </source>
</reference>
<keyword evidence="2" id="KW-0540">Nuclease</keyword>
<name>A0ABV7JAB5_9GAMM</name>
<keyword evidence="3" id="KW-1185">Reference proteome</keyword>
<sequence>MINEAIKYITGSVHDPALAHPKLPKEIKSKVRSTKVIINSFKKVGDLYKYLSRFSNNLHGGGGREMYDEMSKYGLETHESIFERFKEKFKYEVNDFTVLTDFVIGETYSSYDIANFAGTYDVRQGIYLVGKEPNYEAIFSKVTIGNDTGYPNAWIEEGTELKHYLKASNNSFTDKNLSWKHNRAFINSQENNTPIYIYIKDGTNCYLQGIFKYKNFEYDVNGGIYFRLLKADIEDKRTEITLEAYNEDLESKVKQASKSSKIDRLARLKNAPKKPGKQTIIVSGYKRNPDVIAEVLERANGVCEGCIEEAPFIRSKDDTPYLEVHHVIQLSEGGDDTVDNAMALCPNCHRNRHFGVDFKSQ</sequence>
<keyword evidence="2" id="KW-0378">Hydrolase</keyword>
<keyword evidence="2" id="KW-0255">Endonuclease</keyword>
<evidence type="ECO:0000313" key="2">
    <source>
        <dbReference type="EMBL" id="MFC3193601.1"/>
    </source>
</evidence>
<proteinExistence type="predicted"/>
<comment type="caution">
    <text evidence="2">The sequence shown here is derived from an EMBL/GenBank/DDBJ whole genome shotgun (WGS) entry which is preliminary data.</text>
</comment>
<dbReference type="EMBL" id="JBHRTS010000002">
    <property type="protein sequence ID" value="MFC3193601.1"/>
    <property type="molecule type" value="Genomic_DNA"/>
</dbReference>
<dbReference type="RefSeq" id="WP_077410552.1">
    <property type="nucleotide sequence ID" value="NZ_JBHRTS010000002.1"/>
</dbReference>
<dbReference type="Proteomes" id="UP001595533">
    <property type="component" value="Unassembled WGS sequence"/>
</dbReference>
<gene>
    <name evidence="2" type="ORF">ACFODZ_05005</name>
</gene>
<dbReference type="Gene3D" id="1.10.30.50">
    <property type="match status" value="1"/>
</dbReference>
<dbReference type="Pfam" id="PF01844">
    <property type="entry name" value="HNH"/>
    <property type="match status" value="1"/>
</dbReference>
<dbReference type="InterPro" id="IPR003615">
    <property type="entry name" value="HNH_nuc"/>
</dbReference>
<dbReference type="CDD" id="cd00085">
    <property type="entry name" value="HNHc"/>
    <property type="match status" value="1"/>
</dbReference>
<evidence type="ECO:0000259" key="1">
    <source>
        <dbReference type="SMART" id="SM00507"/>
    </source>
</evidence>
<evidence type="ECO:0000313" key="3">
    <source>
        <dbReference type="Proteomes" id="UP001595533"/>
    </source>
</evidence>
<dbReference type="InterPro" id="IPR002711">
    <property type="entry name" value="HNH"/>
</dbReference>
<protein>
    <submittedName>
        <fullName evidence="2">HNH endonuclease</fullName>
    </submittedName>
</protein>
<feature type="domain" description="HNH nuclease" evidence="1">
    <location>
        <begin position="290"/>
        <end position="350"/>
    </location>
</feature>
<organism evidence="2 3">
    <name type="scientific">Marinicella sediminis</name>
    <dbReference type="NCBI Taxonomy" id="1792834"/>
    <lineage>
        <taxon>Bacteria</taxon>
        <taxon>Pseudomonadati</taxon>
        <taxon>Pseudomonadota</taxon>
        <taxon>Gammaproteobacteria</taxon>
        <taxon>Lysobacterales</taxon>
        <taxon>Marinicellaceae</taxon>
        <taxon>Marinicella</taxon>
    </lineage>
</organism>
<accession>A0ABV7JAB5</accession>
<dbReference type="GO" id="GO:0004519">
    <property type="term" value="F:endonuclease activity"/>
    <property type="evidence" value="ECO:0007669"/>
    <property type="project" value="UniProtKB-KW"/>
</dbReference>